<dbReference type="RefSeq" id="WP_173533374.1">
    <property type="nucleotide sequence ID" value="NZ_CP054143.1"/>
</dbReference>
<dbReference type="Proteomes" id="UP000504844">
    <property type="component" value="Chromosome"/>
</dbReference>
<dbReference type="Gene3D" id="3.40.1230.10">
    <property type="entry name" value="MTH938-like"/>
    <property type="match status" value="1"/>
</dbReference>
<dbReference type="InterPro" id="IPR007523">
    <property type="entry name" value="NDUFAF3/AAMDC"/>
</dbReference>
<reference evidence="1 2" key="1">
    <citation type="submission" date="2020-05" db="EMBL/GenBank/DDBJ databases">
        <title>Complete genome sequence of Deefgea sp. D17.</title>
        <authorList>
            <person name="Bae J.-W."/>
            <person name="Han J.E."/>
        </authorList>
    </citation>
    <scope>NUCLEOTIDE SEQUENCE [LARGE SCALE GENOMIC DNA]</scope>
    <source>
        <strain evidence="1 2">D17</strain>
    </source>
</reference>
<dbReference type="KEGG" id="dee:HQN60_09255"/>
<dbReference type="CDD" id="cd05560">
    <property type="entry name" value="Xcc1710_like"/>
    <property type="match status" value="1"/>
</dbReference>
<proteinExistence type="predicted"/>
<sequence>MKLHQSKVKNVNQFTAYDTTGVKVNDERFEGSVLVLPNEIHTWRPTSFADLTAEDFAALLGYEPELVLLGTGSKIQFPHPLLYAALSSQRIGIDMMDTGALCRTFNVLTAENRRVLALVLHS</sequence>
<dbReference type="EMBL" id="CP054143">
    <property type="protein sequence ID" value="QKJ66871.1"/>
    <property type="molecule type" value="Genomic_DNA"/>
</dbReference>
<keyword evidence="2" id="KW-1185">Reference proteome</keyword>
<dbReference type="PANTHER" id="PTHR21192:SF2">
    <property type="entry name" value="NADH DEHYDROGENASE [UBIQUINONE] 1 ALPHA SUBCOMPLEX ASSEMBLY FACTOR 3"/>
    <property type="match status" value="1"/>
</dbReference>
<dbReference type="PANTHER" id="PTHR21192">
    <property type="entry name" value="NUCLEAR PROTEIN E3-3"/>
    <property type="match status" value="1"/>
</dbReference>
<protein>
    <submittedName>
        <fullName evidence="1">Xcc1710-like domain-containing protein</fullName>
    </submittedName>
</protein>
<dbReference type="InterPro" id="IPR036748">
    <property type="entry name" value="MTH938-like_sf"/>
</dbReference>
<organism evidence="1 2">
    <name type="scientific">Deefgea piscis</name>
    <dbReference type="NCBI Taxonomy" id="2739061"/>
    <lineage>
        <taxon>Bacteria</taxon>
        <taxon>Pseudomonadati</taxon>
        <taxon>Pseudomonadota</taxon>
        <taxon>Betaproteobacteria</taxon>
        <taxon>Neisseriales</taxon>
        <taxon>Chitinibacteraceae</taxon>
        <taxon>Deefgea</taxon>
    </lineage>
</organism>
<accession>A0A6M8SQ76</accession>
<gene>
    <name evidence="1" type="ORF">HQN60_09255</name>
</gene>
<evidence type="ECO:0000313" key="1">
    <source>
        <dbReference type="EMBL" id="QKJ66871.1"/>
    </source>
</evidence>
<evidence type="ECO:0000313" key="2">
    <source>
        <dbReference type="Proteomes" id="UP000504844"/>
    </source>
</evidence>
<dbReference type="SUPFAM" id="SSF64076">
    <property type="entry name" value="MTH938-like"/>
    <property type="match status" value="1"/>
</dbReference>
<name>A0A6M8SQ76_9NEIS</name>
<dbReference type="AlphaFoldDB" id="A0A6M8SQ76"/>
<dbReference type="Pfam" id="PF04430">
    <property type="entry name" value="DUF498"/>
    <property type="match status" value="1"/>
</dbReference>